<dbReference type="PIRSF" id="PIRSF017233">
    <property type="entry name" value="IKAP"/>
    <property type="match status" value="1"/>
</dbReference>
<dbReference type="SUPFAM" id="SSF69322">
    <property type="entry name" value="Tricorn protease domain 2"/>
    <property type="match status" value="1"/>
</dbReference>
<feature type="domain" description="ELP1 first N-terminal beta-propeller" evidence="7">
    <location>
        <begin position="63"/>
        <end position="138"/>
    </location>
</feature>
<evidence type="ECO:0000259" key="10">
    <source>
        <dbReference type="Pfam" id="PF23925"/>
    </source>
</evidence>
<feature type="compositionally biased region" description="Basic and acidic residues" evidence="6">
    <location>
        <begin position="1023"/>
        <end position="1032"/>
    </location>
</feature>
<evidence type="ECO:0000313" key="14">
    <source>
        <dbReference type="Proteomes" id="UP000332933"/>
    </source>
</evidence>
<feature type="compositionally biased region" description="Low complexity" evidence="6">
    <location>
        <begin position="1035"/>
        <end position="1053"/>
    </location>
</feature>
<dbReference type="OrthoDB" id="40048at2759"/>
<feature type="domain" description="ELP1 alpha-solenoid" evidence="10">
    <location>
        <begin position="592"/>
        <end position="784"/>
    </location>
</feature>
<evidence type="ECO:0000256" key="5">
    <source>
        <dbReference type="PIRNR" id="PIRNR017233"/>
    </source>
</evidence>
<dbReference type="InterPro" id="IPR056165">
    <property type="entry name" value="Beta-prop_ELP1_2nd"/>
</dbReference>
<protein>
    <recommendedName>
        <fullName evidence="5">Elongator complex protein 1</fullName>
    </recommendedName>
</protein>
<dbReference type="EMBL" id="CAADRA010005020">
    <property type="protein sequence ID" value="VFT84823.1"/>
    <property type="molecule type" value="Genomic_DNA"/>
</dbReference>
<feature type="domain" description="ELP1 N-terminal second beta-propeller" evidence="8">
    <location>
        <begin position="338"/>
        <end position="570"/>
    </location>
</feature>
<evidence type="ECO:0000259" key="9">
    <source>
        <dbReference type="Pfam" id="PF23878"/>
    </source>
</evidence>
<dbReference type="GO" id="GO:0005634">
    <property type="term" value="C:nucleus"/>
    <property type="evidence" value="ECO:0007669"/>
    <property type="project" value="UniProtKB-SubCell"/>
</dbReference>
<comment type="subcellular location">
    <subcellularLocation>
        <location evidence="5">Cytoplasm</location>
    </subcellularLocation>
    <subcellularLocation>
        <location evidence="5">Nucleus</location>
    </subcellularLocation>
</comment>
<dbReference type="Proteomes" id="UP000332933">
    <property type="component" value="Unassembled WGS sequence"/>
</dbReference>
<evidence type="ECO:0000256" key="4">
    <source>
        <dbReference type="ARBA" id="ARBA00022694"/>
    </source>
</evidence>
<proteinExistence type="inferred from homology"/>
<accession>A0A485KJ09</accession>
<dbReference type="PANTHER" id="PTHR12747">
    <property type="entry name" value="ELONGATOR COMPLEX PROTEIN 1"/>
    <property type="match status" value="1"/>
</dbReference>
<keyword evidence="3 5" id="KW-0963">Cytoplasm</keyword>
<evidence type="ECO:0000313" key="13">
    <source>
        <dbReference type="EMBL" id="VFT84823.1"/>
    </source>
</evidence>
<feature type="domain" description="ELP1 three-helical bundle" evidence="11">
    <location>
        <begin position="970"/>
        <end position="1056"/>
    </location>
</feature>
<dbReference type="InterPro" id="IPR056164">
    <property type="entry name" value="Beta-prop_ELP1_1st"/>
</dbReference>
<feature type="domain" description="ELP1 TPR" evidence="9">
    <location>
        <begin position="798"/>
        <end position="959"/>
    </location>
</feature>
<dbReference type="AlphaFoldDB" id="A0A485KJ09"/>
<dbReference type="Pfam" id="PF23797">
    <property type="entry name" value="Beta-prop_ELP1_2nd"/>
    <property type="match status" value="1"/>
</dbReference>
<dbReference type="GO" id="GO:0002926">
    <property type="term" value="P:tRNA wobble base 5-methoxycarbonylmethyl-2-thiouridinylation"/>
    <property type="evidence" value="ECO:0007669"/>
    <property type="project" value="TreeGrafter"/>
</dbReference>
<comment type="function">
    <text evidence="5">Component of the elongator complex which is required for multiple tRNA modifications, including mcm5U (5-methoxycarbonylmethyl uridine), mcm5s2U (5-methoxycarbonylmethyl-2-thiouridine), and ncm5U (5-carbamoylmethyl uridine). The elongator complex catalyzes formation of carboxymethyluridine in the wobble base at position 34 in tRNAs.</text>
</comment>
<dbReference type="UniPathway" id="UPA00988"/>
<keyword evidence="5" id="KW-0539">Nucleus</keyword>
<dbReference type="GO" id="GO:0033588">
    <property type="term" value="C:elongator holoenzyme complex"/>
    <property type="evidence" value="ECO:0007669"/>
    <property type="project" value="InterPro"/>
</dbReference>
<comment type="similarity">
    <text evidence="2 5">Belongs to the ELP1/IKA1 family.</text>
</comment>
<feature type="domain" description="ELP1 first N-terminal beta-propeller" evidence="7">
    <location>
        <begin position="147"/>
        <end position="304"/>
    </location>
</feature>
<name>A0A485KJ09_9STRA</name>
<dbReference type="Pfam" id="PF23925">
    <property type="entry name" value="A-sol_ELP1"/>
    <property type="match status" value="1"/>
</dbReference>
<evidence type="ECO:0000256" key="2">
    <source>
        <dbReference type="ARBA" id="ARBA00006086"/>
    </source>
</evidence>
<dbReference type="InterPro" id="IPR056167">
    <property type="entry name" value="A-sol_ELP1"/>
</dbReference>
<evidence type="ECO:0000256" key="3">
    <source>
        <dbReference type="ARBA" id="ARBA00022490"/>
    </source>
</evidence>
<organism evidence="13 14">
    <name type="scientific">Aphanomyces stellatus</name>
    <dbReference type="NCBI Taxonomy" id="120398"/>
    <lineage>
        <taxon>Eukaryota</taxon>
        <taxon>Sar</taxon>
        <taxon>Stramenopiles</taxon>
        <taxon>Oomycota</taxon>
        <taxon>Saprolegniomycetes</taxon>
        <taxon>Saprolegniales</taxon>
        <taxon>Verrucalvaceae</taxon>
        <taxon>Aphanomyces</taxon>
    </lineage>
</organism>
<dbReference type="Pfam" id="PF23936">
    <property type="entry name" value="HB_ELP1"/>
    <property type="match status" value="1"/>
</dbReference>
<sequence length="1215" mass="134393">MRNLVVLSEQRHALHPSSWVDMSMDPAEDRIWCLSASGHLVGLVDGLAVLDVDLPTQADWSWCEYHAELDGVVCASRSGCLAFVKYPNAVDVIGHFDFGICGVAWSPNEEQLALVTGDGHFLTMNTTWDVLHESSCAASPLGSGAMVQLAWRADGNFLALQGPFLDPTSLQLQIWAVQNAVWTQQAIGRHEDKKPLLLHGTGLSWASNHTLIGSSERFKNQLHVVFFERNGLRHGEFALDKSIAAVSHVEWNLSSDVVAVAATLDATNATHKAVVQLWTRSNYHWYLKQERRMSSPVSALRWDLEQADRLHVLTTDGQYIDMNMTRQIHGNAHGTVAVVDGRALKVTHCARALIPPPMCAETFVFAHPINNVAVMDNGVLVVGDASGQWYSASKNQSIESNEAMTMQPLGLQEKPLHLLQVVPIGHDKVVGISTEASDVVVTLDLTQLTTTTTEYPEAISTLSQDGRYVQLQSKRIESIPDVTVPCLFSQWAVLHAHESVLCVGLSHSKLYVNDRLLHASTASFHVMHGYVMMTTLGSHPEFHLYRVEALCHAQYAPEHVRPVERGAKVVTSTATDVYLQMPRGNIEGIAPRPLLLELLQSQLDQRQYAPALELCRKHRVDMNLLVDTDPNSFLSNVLGLVEGIPKRLRCDRLSLFLTNLHPVNVCATKYPTMVVREGKPLDWDKAHAVCMAVRTCLLGLDTNFYLMPLLTCEAKMNLLEPALHRLQVLHKTQPALAQKGLQHLVFLVDVELLYDVALGLYDVGLTRLVASHTQRDPKVYTPQLAAFEALEASHSTMYMQYAIDVHLERFDKALLHLHAAGESYRSQCLDLIRTHHLYDAGLALFPSSSTLYTDIVVAFGHHLASQKEFTRAGYTFLSIRHVEDAIEAFRYALDWKMVLALAPRVPSLSIPSLAYGLAEALVQHTDPNPVDAARLYDEYCNDIDEAITTLINGRLYQEALQMALRRARSDLIDTDIQPAVEQAADDLVDELETKVTTYKKQWTRLTSLRDQIRLFRLHGIDGKGEDDADGGHDTASSAASALSQSSVASSVGSHNTNRDIKFGFLEAATQGAAITSSFYANSLGGATPASSGAAPPQKKVARRFRRNKIKQGSAEEDAYVEKTLLAAIPTTEELQEAKTVLQLLLYFGQVKTVQTIQRAIRSCLDHMAAHPPPPPVHVRDVSFVVSSRAVFYFKGDAPVFHLPTDVPYEVLSPSI</sequence>
<keyword evidence="4" id="KW-0819">tRNA processing</keyword>
<dbReference type="Pfam" id="PF23878">
    <property type="entry name" value="TPR_ELP1"/>
    <property type="match status" value="1"/>
</dbReference>
<keyword evidence="14" id="KW-1185">Reference proteome</keyword>
<reference evidence="13 14" key="1">
    <citation type="submission" date="2019-03" db="EMBL/GenBank/DDBJ databases">
        <authorList>
            <person name="Gaulin E."/>
            <person name="Dumas B."/>
        </authorList>
    </citation>
    <scope>NUCLEOTIDE SEQUENCE [LARGE SCALE GENOMIC DNA]</scope>
    <source>
        <strain evidence="13">CBS 568.67</strain>
    </source>
</reference>
<dbReference type="PANTHER" id="PTHR12747:SF0">
    <property type="entry name" value="ELONGATOR COMPLEX PROTEIN 1"/>
    <property type="match status" value="1"/>
</dbReference>
<evidence type="ECO:0000259" key="7">
    <source>
        <dbReference type="Pfam" id="PF04762"/>
    </source>
</evidence>
<dbReference type="InterPro" id="IPR006849">
    <property type="entry name" value="Elp1"/>
</dbReference>
<evidence type="ECO:0000313" key="12">
    <source>
        <dbReference type="EMBL" id="KAF0701649.1"/>
    </source>
</evidence>
<dbReference type="InterPro" id="IPR056169">
    <property type="entry name" value="HB_ELP1"/>
</dbReference>
<dbReference type="InterPro" id="IPR056166">
    <property type="entry name" value="TPR_ELP1"/>
</dbReference>
<dbReference type="Pfam" id="PF04762">
    <property type="entry name" value="Beta-prop_ELP1_1st"/>
    <property type="match status" value="2"/>
</dbReference>
<dbReference type="GO" id="GO:0000049">
    <property type="term" value="F:tRNA binding"/>
    <property type="evidence" value="ECO:0007669"/>
    <property type="project" value="TreeGrafter"/>
</dbReference>
<evidence type="ECO:0000259" key="11">
    <source>
        <dbReference type="Pfam" id="PF23936"/>
    </source>
</evidence>
<dbReference type="GO" id="GO:0005829">
    <property type="term" value="C:cytosol"/>
    <property type="evidence" value="ECO:0007669"/>
    <property type="project" value="TreeGrafter"/>
</dbReference>
<dbReference type="EMBL" id="VJMH01004999">
    <property type="protein sequence ID" value="KAF0701649.1"/>
    <property type="molecule type" value="Genomic_DNA"/>
</dbReference>
<reference evidence="12" key="2">
    <citation type="submission" date="2019-06" db="EMBL/GenBank/DDBJ databases">
        <title>Genomics analysis of Aphanomyces spp. identifies a new class of oomycete effector associated with host adaptation.</title>
        <authorList>
            <person name="Gaulin E."/>
        </authorList>
    </citation>
    <scope>NUCLEOTIDE SEQUENCE</scope>
    <source>
        <strain evidence="12">CBS 578.67</strain>
    </source>
</reference>
<gene>
    <name evidence="13" type="primary">Aste57867_7930</name>
    <name evidence="12" type="ORF">As57867_007900</name>
    <name evidence="13" type="ORF">ASTE57867_7930</name>
</gene>
<feature type="region of interest" description="Disordered" evidence="6">
    <location>
        <begin position="1023"/>
        <end position="1053"/>
    </location>
</feature>
<comment type="pathway">
    <text evidence="1">tRNA modification; 5-methoxycarbonylmethyl-2-thiouridine-tRNA biosynthesis.</text>
</comment>
<evidence type="ECO:0000259" key="8">
    <source>
        <dbReference type="Pfam" id="PF23797"/>
    </source>
</evidence>
<evidence type="ECO:0000256" key="1">
    <source>
        <dbReference type="ARBA" id="ARBA00005043"/>
    </source>
</evidence>
<evidence type="ECO:0000256" key="6">
    <source>
        <dbReference type="SAM" id="MobiDB-lite"/>
    </source>
</evidence>